<dbReference type="EMBL" id="JAINDJ010000005">
    <property type="protein sequence ID" value="KAG9448309.1"/>
    <property type="molecule type" value="Genomic_DNA"/>
</dbReference>
<proteinExistence type="predicted"/>
<dbReference type="Proteomes" id="UP000825729">
    <property type="component" value="Unassembled WGS sequence"/>
</dbReference>
<gene>
    <name evidence="2" type="ORF">H6P81_014437</name>
</gene>
<feature type="transmembrane region" description="Helical" evidence="1">
    <location>
        <begin position="12"/>
        <end position="32"/>
    </location>
</feature>
<name>A0AAV7EI76_ARIFI</name>
<evidence type="ECO:0000256" key="1">
    <source>
        <dbReference type="SAM" id="Phobius"/>
    </source>
</evidence>
<accession>A0AAV7EI76</accession>
<keyword evidence="1" id="KW-1133">Transmembrane helix</keyword>
<evidence type="ECO:0000313" key="2">
    <source>
        <dbReference type="EMBL" id="KAG9448309.1"/>
    </source>
</evidence>
<organism evidence="2 3">
    <name type="scientific">Aristolochia fimbriata</name>
    <name type="common">White veined hardy Dutchman's pipe vine</name>
    <dbReference type="NCBI Taxonomy" id="158543"/>
    <lineage>
        <taxon>Eukaryota</taxon>
        <taxon>Viridiplantae</taxon>
        <taxon>Streptophyta</taxon>
        <taxon>Embryophyta</taxon>
        <taxon>Tracheophyta</taxon>
        <taxon>Spermatophyta</taxon>
        <taxon>Magnoliopsida</taxon>
        <taxon>Magnoliidae</taxon>
        <taxon>Piperales</taxon>
        <taxon>Aristolochiaceae</taxon>
        <taxon>Aristolochia</taxon>
    </lineage>
</organism>
<keyword evidence="1" id="KW-0812">Transmembrane</keyword>
<reference evidence="2 3" key="1">
    <citation type="submission" date="2021-07" db="EMBL/GenBank/DDBJ databases">
        <title>The Aristolochia fimbriata genome: insights into angiosperm evolution, floral development and chemical biosynthesis.</title>
        <authorList>
            <person name="Jiao Y."/>
        </authorList>
    </citation>
    <scope>NUCLEOTIDE SEQUENCE [LARGE SCALE GENOMIC DNA]</scope>
    <source>
        <strain evidence="2">IBCAS-2021</strain>
        <tissue evidence="2">Leaf</tissue>
    </source>
</reference>
<keyword evidence="1" id="KW-0472">Membrane</keyword>
<comment type="caution">
    <text evidence="2">The sequence shown here is derived from an EMBL/GenBank/DDBJ whole genome shotgun (WGS) entry which is preliminary data.</text>
</comment>
<dbReference type="AlphaFoldDB" id="A0AAV7EI76"/>
<evidence type="ECO:0000313" key="3">
    <source>
        <dbReference type="Proteomes" id="UP000825729"/>
    </source>
</evidence>
<keyword evidence="3" id="KW-1185">Reference proteome</keyword>
<protein>
    <submittedName>
        <fullName evidence="2">Uncharacterized protein</fullName>
    </submittedName>
</protein>
<sequence length="167" mass="18518">MVKFQLETCVGVATVVASFATTFRCILFLVSYRYAPYLTRNSNESASRDSLPKRRRFSPSIVAMQRVIYLSVKDANESHSLPCLKELGGELGVVTDQVTDEGPFHCHVAFVFTWSVPDIPSVPFNPHLRMATEGSHDVEPLLLPRLSFSSSSDSRGPKLKEKLLSGV</sequence>